<proteinExistence type="predicted"/>
<keyword evidence="2" id="KW-1185">Reference proteome</keyword>
<evidence type="ECO:0000313" key="1">
    <source>
        <dbReference type="EMBL" id="PPK83790.1"/>
    </source>
</evidence>
<evidence type="ECO:0000313" key="2">
    <source>
        <dbReference type="Proteomes" id="UP000237662"/>
    </source>
</evidence>
<protein>
    <submittedName>
        <fullName evidence="1">Uncharacterized protein</fullName>
    </submittedName>
</protein>
<comment type="caution">
    <text evidence="1">The sequence shown here is derived from an EMBL/GenBank/DDBJ whole genome shotgun (WGS) entry which is preliminary data.</text>
</comment>
<dbReference type="AlphaFoldDB" id="A0A2S6HZM2"/>
<sequence length="52" mass="6310">MVFLSVLPSNKGIQRFEWYPVLGPLNYSKLCYKLMMYKNFFAKKNNIRIYLK</sequence>
<dbReference type="Proteomes" id="UP000237662">
    <property type="component" value="Unassembled WGS sequence"/>
</dbReference>
<organism evidence="1 2">
    <name type="scientific">Neolewinella xylanilytica</name>
    <dbReference type="NCBI Taxonomy" id="1514080"/>
    <lineage>
        <taxon>Bacteria</taxon>
        <taxon>Pseudomonadati</taxon>
        <taxon>Bacteroidota</taxon>
        <taxon>Saprospiria</taxon>
        <taxon>Saprospirales</taxon>
        <taxon>Lewinellaceae</taxon>
        <taxon>Neolewinella</taxon>
    </lineage>
</organism>
<dbReference type="EMBL" id="PTJC01000012">
    <property type="protein sequence ID" value="PPK83790.1"/>
    <property type="molecule type" value="Genomic_DNA"/>
</dbReference>
<name>A0A2S6HZM2_9BACT</name>
<reference evidence="1 2" key="1">
    <citation type="submission" date="2018-02" db="EMBL/GenBank/DDBJ databases">
        <title>Genomic Encyclopedia of Archaeal and Bacterial Type Strains, Phase II (KMG-II): from individual species to whole genera.</title>
        <authorList>
            <person name="Goeker M."/>
        </authorList>
    </citation>
    <scope>NUCLEOTIDE SEQUENCE [LARGE SCALE GENOMIC DNA]</scope>
    <source>
        <strain evidence="1 2">DSM 29526</strain>
    </source>
</reference>
<gene>
    <name evidence="1" type="ORF">CLV84_4336</name>
</gene>
<accession>A0A2S6HZM2</accession>